<gene>
    <name evidence="1" type="ORF">N479_19865</name>
</gene>
<dbReference type="PATRIC" id="fig|1129367.4.peg.4042"/>
<evidence type="ECO:0008006" key="3">
    <source>
        <dbReference type="Google" id="ProtNLM"/>
    </source>
</evidence>
<dbReference type="SUPFAM" id="SSF69279">
    <property type="entry name" value="Phage tail proteins"/>
    <property type="match status" value="1"/>
</dbReference>
<evidence type="ECO:0000313" key="2">
    <source>
        <dbReference type="Proteomes" id="UP000033434"/>
    </source>
</evidence>
<dbReference type="EMBL" id="AUXW01000170">
    <property type="protein sequence ID" value="KKE82094.1"/>
    <property type="molecule type" value="Genomic_DNA"/>
</dbReference>
<dbReference type="RefSeq" id="WP_046357467.1">
    <property type="nucleotide sequence ID" value="NZ_AUXW01000170.1"/>
</dbReference>
<proteinExistence type="predicted"/>
<comment type="caution">
    <text evidence="1">The sequence shown here is derived from an EMBL/GenBank/DDBJ whole genome shotgun (WGS) entry which is preliminary data.</text>
</comment>
<protein>
    <recommendedName>
        <fullName evidence="3">Phage tail protein</fullName>
    </recommendedName>
</protein>
<evidence type="ECO:0000313" key="1">
    <source>
        <dbReference type="EMBL" id="KKE82094.1"/>
    </source>
</evidence>
<dbReference type="Proteomes" id="UP000033434">
    <property type="component" value="Unassembled WGS sequence"/>
</dbReference>
<sequence length="336" mass="36929">MELQPQYSVKANGNEVAEKLRDRIAEVSVTLRTGLLSDMCVVKFDNLEKAPITLPEPTDKLEIAMGYKQGTEDGKAPSVVLGEFEVGEYQIVGPVRALELVGNKVFWDQNLKAAKLKSWPSDPENPLTLGSLISEIAQEYGLTPRIAPALDSITLPQIEQSESDMQLMSKLAVQHDAVMKIINDNLVFMKKGTGRSLSGQPLPQVTLEPKWIVDWKFNTLHYRLTKEVVAKYHDLDIAQLQTVSAGGGTPSLTLPYTYADEASAQHAAESKLAQLNRAHVSADMVVYGNPDIVAGAVVEVQGTQSALDKSWFVKEVRHVINGHGFLSYLQCETLSE</sequence>
<reference evidence="1 2" key="1">
    <citation type="journal article" date="2015" name="BMC Genomics">
        <title>Genome mining reveals unlocked bioactive potential of marine Gram-negative bacteria.</title>
        <authorList>
            <person name="Machado H."/>
            <person name="Sonnenschein E.C."/>
            <person name="Melchiorsen J."/>
            <person name="Gram L."/>
        </authorList>
    </citation>
    <scope>NUCLEOTIDE SEQUENCE [LARGE SCALE GENOMIC DNA]</scope>
    <source>
        <strain evidence="1 2">S4054</strain>
    </source>
</reference>
<name>A0A0F6A9K4_9GAMM</name>
<accession>A0A0F6A9K4</accession>
<dbReference type="AlphaFoldDB" id="A0A0F6A9K4"/>
<organism evidence="1 2">
    <name type="scientific">Pseudoalteromonas luteoviolacea S4054</name>
    <dbReference type="NCBI Taxonomy" id="1129367"/>
    <lineage>
        <taxon>Bacteria</taxon>
        <taxon>Pseudomonadati</taxon>
        <taxon>Pseudomonadota</taxon>
        <taxon>Gammaproteobacteria</taxon>
        <taxon>Alteromonadales</taxon>
        <taxon>Pseudoalteromonadaceae</taxon>
        <taxon>Pseudoalteromonas</taxon>
    </lineage>
</organism>